<sequence length="146" mass="16161">MTGILATMPYIALRLVGIRVTLSTLGFPTHGWLGELPLFVAFGVLTIYTWSSGLRAPAMIAVVLMETKCDFADRNGLISGARAPTFSVRASYLAEIRFPTSQDQNGTIVTRKFDSDVLLRPSGSGGAYEDRQQEHRLRHRDVSRFL</sequence>
<accession>A0A4R0X3P0</accession>
<gene>
    <name evidence="2" type="ORF">BZM27_49360</name>
</gene>
<feature type="transmembrane region" description="Helical" evidence="1">
    <location>
        <begin position="32"/>
        <end position="50"/>
    </location>
</feature>
<keyword evidence="1" id="KW-1133">Transmembrane helix</keyword>
<dbReference type="AlphaFoldDB" id="A0A4R0X3P0"/>
<evidence type="ECO:0000313" key="3">
    <source>
        <dbReference type="Proteomes" id="UP000294200"/>
    </source>
</evidence>
<keyword evidence="1" id="KW-0812">Transmembrane</keyword>
<keyword evidence="1" id="KW-0472">Membrane</keyword>
<protein>
    <submittedName>
        <fullName evidence="2">Uncharacterized protein</fullName>
    </submittedName>
</protein>
<dbReference type="Proteomes" id="UP000294200">
    <property type="component" value="Unassembled WGS sequence"/>
</dbReference>
<proteinExistence type="predicted"/>
<name>A0A4R0X3P0_9BURK</name>
<reference evidence="2 3" key="1">
    <citation type="submission" date="2017-02" db="EMBL/GenBank/DDBJ databases">
        <title>Paraburkholderia sophoroidis sp. nov. and Paraburkholderia steynii sp. nov. rhizobial symbionts of the fynbos legume Hypocalyptus sophoroides.</title>
        <authorList>
            <person name="Steenkamp E.T."/>
            <person name="Beukes C.W."/>
            <person name="Van Zyl E."/>
            <person name="Avontuur J."/>
            <person name="Chan W.Y."/>
            <person name="Hassen A."/>
            <person name="Palmer M."/>
            <person name="Mthombeni L."/>
            <person name="Phalane F."/>
            <person name="Sereme K."/>
            <person name="Venter S.N."/>
        </authorList>
    </citation>
    <scope>NUCLEOTIDE SEQUENCE [LARGE SCALE GENOMIC DNA]</scope>
    <source>
        <strain evidence="2 3">HC1.1ba</strain>
    </source>
</reference>
<comment type="caution">
    <text evidence="2">The sequence shown here is derived from an EMBL/GenBank/DDBJ whole genome shotgun (WGS) entry which is preliminary data.</text>
</comment>
<organism evidence="2 3">
    <name type="scientific">Paraburkholderia steynii</name>
    <dbReference type="NCBI Taxonomy" id="1245441"/>
    <lineage>
        <taxon>Bacteria</taxon>
        <taxon>Pseudomonadati</taxon>
        <taxon>Pseudomonadota</taxon>
        <taxon>Betaproteobacteria</taxon>
        <taxon>Burkholderiales</taxon>
        <taxon>Burkholderiaceae</taxon>
        <taxon>Paraburkholderia</taxon>
    </lineage>
</organism>
<dbReference type="EMBL" id="MWML01000441">
    <property type="protein sequence ID" value="TCG03322.1"/>
    <property type="molecule type" value="Genomic_DNA"/>
</dbReference>
<keyword evidence="3" id="KW-1185">Reference proteome</keyword>
<evidence type="ECO:0000256" key="1">
    <source>
        <dbReference type="SAM" id="Phobius"/>
    </source>
</evidence>
<evidence type="ECO:0000313" key="2">
    <source>
        <dbReference type="EMBL" id="TCG03322.1"/>
    </source>
</evidence>